<dbReference type="Proteomes" id="UP000182126">
    <property type="component" value="Chromosome I"/>
</dbReference>
<dbReference type="SMART" id="SM00278">
    <property type="entry name" value="HhH1"/>
    <property type="match status" value="2"/>
</dbReference>
<dbReference type="NCBIfam" id="TIGR00426">
    <property type="entry name" value="competence protein ComEA helix-hairpin-helix repeat region"/>
    <property type="match status" value="1"/>
</dbReference>
<dbReference type="InterPro" id="IPR003583">
    <property type="entry name" value="Hlx-hairpin-Hlx_DNA-bd_motif"/>
</dbReference>
<dbReference type="InterPro" id="IPR004509">
    <property type="entry name" value="Competence_ComEA_HhH"/>
</dbReference>
<dbReference type="EMBL" id="LT629770">
    <property type="protein sequence ID" value="SDR90538.1"/>
    <property type="molecule type" value="Genomic_DNA"/>
</dbReference>
<dbReference type="Gene3D" id="1.10.150.310">
    <property type="entry name" value="Tex RuvX-like domain-like"/>
    <property type="match status" value="1"/>
</dbReference>
<dbReference type="Gene3D" id="3.10.560.10">
    <property type="entry name" value="Outer membrane lipoprotein wza domain like"/>
    <property type="match status" value="1"/>
</dbReference>
<proteinExistence type="predicted"/>
<protein>
    <submittedName>
        <fullName evidence="2">Competence protein ComEA</fullName>
    </submittedName>
</protein>
<dbReference type="GO" id="GO:0015628">
    <property type="term" value="P:protein secretion by the type II secretion system"/>
    <property type="evidence" value="ECO:0007669"/>
    <property type="project" value="TreeGrafter"/>
</dbReference>
<dbReference type="GeneID" id="36300994"/>
<accession>A0A1H1MV76</accession>
<evidence type="ECO:0000313" key="3">
    <source>
        <dbReference type="Proteomes" id="UP000182126"/>
    </source>
</evidence>
<organism evidence="2 3">
    <name type="scientific">Microbacterium paraoxydans</name>
    <dbReference type="NCBI Taxonomy" id="199592"/>
    <lineage>
        <taxon>Bacteria</taxon>
        <taxon>Bacillati</taxon>
        <taxon>Actinomycetota</taxon>
        <taxon>Actinomycetes</taxon>
        <taxon>Micrococcales</taxon>
        <taxon>Microbacteriaceae</taxon>
        <taxon>Microbacterium</taxon>
    </lineage>
</organism>
<dbReference type="GO" id="GO:0003677">
    <property type="term" value="F:DNA binding"/>
    <property type="evidence" value="ECO:0007669"/>
    <property type="project" value="InterPro"/>
</dbReference>
<dbReference type="RefSeq" id="WP_060921454.1">
    <property type="nucleotide sequence ID" value="NZ_LT629770.1"/>
</dbReference>
<dbReference type="InterPro" id="IPR051675">
    <property type="entry name" value="Endo/Exo/Phosphatase_dom_1"/>
</dbReference>
<dbReference type="PANTHER" id="PTHR21180">
    <property type="entry name" value="ENDONUCLEASE/EXONUCLEASE/PHOSPHATASE FAMILY DOMAIN-CONTAINING PROTEIN 1"/>
    <property type="match status" value="1"/>
</dbReference>
<dbReference type="AlphaFoldDB" id="A0A1H1MV76"/>
<feature type="domain" description="Helix-hairpin-helix DNA-binding motif class 1" evidence="1">
    <location>
        <begin position="177"/>
        <end position="196"/>
    </location>
</feature>
<dbReference type="PANTHER" id="PTHR21180:SF32">
    <property type="entry name" value="ENDONUCLEASE_EXONUCLEASE_PHOSPHATASE FAMILY DOMAIN-CONTAINING PROTEIN 1"/>
    <property type="match status" value="1"/>
</dbReference>
<dbReference type="InterPro" id="IPR010994">
    <property type="entry name" value="RuvA_2-like"/>
</dbReference>
<dbReference type="GO" id="GO:0006281">
    <property type="term" value="P:DNA repair"/>
    <property type="evidence" value="ECO:0007669"/>
    <property type="project" value="InterPro"/>
</dbReference>
<dbReference type="GO" id="GO:0015627">
    <property type="term" value="C:type II protein secretion system complex"/>
    <property type="evidence" value="ECO:0007669"/>
    <property type="project" value="TreeGrafter"/>
</dbReference>
<dbReference type="Pfam" id="PF12836">
    <property type="entry name" value="HHH_3"/>
    <property type="match status" value="1"/>
</dbReference>
<name>A0A1H1MV76_9MICO</name>
<sequence length="199" mass="20186">MTSAPPPPPPPRRRLRLGLGAAVVLAIVALSTAVGLGLVQGQPSSVEAVPLAESSASVESAPAEIYVHVLGAVEHPGLYVLRTDSRVVDALAAAGGSTDAADLVGVNLARRVEDGEQILVPVVGAVAGPSAPPSGDGTVDLNTADQAALEQLPGIGPALAERIVAWREDNGRFRTVDDLLAVPGIGEKVLEGLRDGVRV</sequence>
<dbReference type="eggNOG" id="COG1555">
    <property type="taxonomic scope" value="Bacteria"/>
</dbReference>
<dbReference type="SUPFAM" id="SSF47781">
    <property type="entry name" value="RuvA domain 2-like"/>
    <property type="match status" value="1"/>
</dbReference>
<dbReference type="Pfam" id="PF10531">
    <property type="entry name" value="SLBB"/>
    <property type="match status" value="1"/>
</dbReference>
<evidence type="ECO:0000313" key="2">
    <source>
        <dbReference type="EMBL" id="SDR90538.1"/>
    </source>
</evidence>
<dbReference type="InterPro" id="IPR019554">
    <property type="entry name" value="Soluble_ligand-bd"/>
</dbReference>
<reference evidence="2 3" key="1">
    <citation type="submission" date="2016-10" db="EMBL/GenBank/DDBJ databases">
        <authorList>
            <person name="de Groot N.N."/>
        </authorList>
    </citation>
    <scope>NUCLEOTIDE SEQUENCE [LARGE SCALE GENOMIC DNA]</scope>
    <source>
        <strain evidence="2 3">DSM 15019</strain>
    </source>
</reference>
<feature type="domain" description="Helix-hairpin-helix DNA-binding motif class 1" evidence="1">
    <location>
        <begin position="147"/>
        <end position="166"/>
    </location>
</feature>
<gene>
    <name evidence="2" type="ORF">SAMN04489809_0629</name>
</gene>
<evidence type="ECO:0000259" key="1">
    <source>
        <dbReference type="SMART" id="SM00278"/>
    </source>
</evidence>